<reference evidence="2" key="1">
    <citation type="submission" date="2022-09" db="EMBL/GenBank/DDBJ databases">
        <title>Actin cytoskeleton and complex cell architecture in an #Asgard archaeon.</title>
        <authorList>
            <person name="Ponce Toledo R.I."/>
            <person name="Schleper C."/>
            <person name="Rodrigues Oliveira T."/>
            <person name="Wollweber F."/>
            <person name="Xu J."/>
            <person name="Rittmann S."/>
            <person name="Klingl A."/>
            <person name="Pilhofer M."/>
        </authorList>
    </citation>
    <scope>NUCLEOTIDE SEQUENCE</scope>
    <source>
        <strain evidence="2">B-35</strain>
    </source>
</reference>
<evidence type="ECO:0000313" key="2">
    <source>
        <dbReference type="EMBL" id="UYP47581.1"/>
    </source>
</evidence>
<feature type="domain" description="Metallo-beta-lactamase" evidence="1">
    <location>
        <begin position="26"/>
        <end position="210"/>
    </location>
</feature>
<dbReference type="InterPro" id="IPR036866">
    <property type="entry name" value="RibonucZ/Hydroxyglut_hydro"/>
</dbReference>
<accession>A0ABY6HYC2</accession>
<name>A0ABY6HYC2_9ARCH</name>
<proteinExistence type="predicted"/>
<dbReference type="PANTHER" id="PTHR13754">
    <property type="entry name" value="METALLO-BETA-LACTAMASE SUPERFAMILY PROTEIN"/>
    <property type="match status" value="1"/>
</dbReference>
<dbReference type="EC" id="2.5.1.105" evidence="2"/>
<evidence type="ECO:0000313" key="3">
    <source>
        <dbReference type="Proteomes" id="UP001208689"/>
    </source>
</evidence>
<keyword evidence="3" id="KW-1185">Reference proteome</keyword>
<keyword evidence="2" id="KW-0808">Transferase</keyword>
<dbReference type="GO" id="GO:0102041">
    <property type="term" value="F:7,8-dihydropterin-6-yl-methyl-4-(beta-D-ribofuranosyl)aminobenzene 5'-phosphate synthase"/>
    <property type="evidence" value="ECO:0007669"/>
    <property type="project" value="UniProtKB-EC"/>
</dbReference>
<protein>
    <submittedName>
        <fullName evidence="2">7, 8-dihydropterin-6-methyl-4-(Beta-D-ribofuranosyl)-aminobenzene-5'-phosphate synthase</fullName>
        <ecNumber evidence="2">2.5.1.105</ecNumber>
    </submittedName>
</protein>
<gene>
    <name evidence="2" type="ORF">NEF87_003866</name>
</gene>
<dbReference type="PANTHER" id="PTHR13754:SF13">
    <property type="entry name" value="METALLO-BETA-LACTAMASE SUPERFAMILY PROTEIN (AFU_ORTHOLOGUE AFUA_3G07630)"/>
    <property type="match status" value="1"/>
</dbReference>
<organism evidence="2 3">
    <name type="scientific">Candidatus Lokiarchaeum ossiferum</name>
    <dbReference type="NCBI Taxonomy" id="2951803"/>
    <lineage>
        <taxon>Archaea</taxon>
        <taxon>Promethearchaeati</taxon>
        <taxon>Promethearchaeota</taxon>
        <taxon>Promethearchaeia</taxon>
        <taxon>Promethearchaeales</taxon>
        <taxon>Promethearchaeaceae</taxon>
        <taxon>Candidatus Lokiarchaeum</taxon>
    </lineage>
</organism>
<evidence type="ECO:0000259" key="1">
    <source>
        <dbReference type="SMART" id="SM00849"/>
    </source>
</evidence>
<dbReference type="Proteomes" id="UP001208689">
    <property type="component" value="Chromosome"/>
</dbReference>
<sequence length="239" mass="26499">MDSIPKITILYENNPHPKNSVLENGHGFAALIKFEGKTILFDAGWNGSALLRNCETLGISLKSLDAIFLSHAHWDHIGGMPQVLEVADNPIIYYPDVFSKVQPKEWAIMVLTPNIHRIKSFETLNDLSSNIATTGCIAVHDYLGEQAILLRYNDVKDGILIVGCLHPGLKPFLEAAASFCNVTHVIGGIHGFNDVEFLNSSSIRHLHVGHCTQYSQLFENLPNITLSQLYVGKKIKIDK</sequence>
<dbReference type="SUPFAM" id="SSF56281">
    <property type="entry name" value="Metallo-hydrolase/oxidoreductase"/>
    <property type="match status" value="1"/>
</dbReference>
<dbReference type="Pfam" id="PF00753">
    <property type="entry name" value="Lactamase_B"/>
    <property type="match status" value="1"/>
</dbReference>
<dbReference type="InterPro" id="IPR001279">
    <property type="entry name" value="Metallo-B-lactamas"/>
</dbReference>
<dbReference type="CDD" id="cd07713">
    <property type="entry name" value="DHPS-like_MBL-fold"/>
    <property type="match status" value="1"/>
</dbReference>
<dbReference type="EMBL" id="CP104013">
    <property type="protein sequence ID" value="UYP47581.1"/>
    <property type="molecule type" value="Genomic_DNA"/>
</dbReference>
<dbReference type="InterPro" id="IPR052926">
    <property type="entry name" value="Metallo-beta-lactamase_dom"/>
</dbReference>
<dbReference type="InterPro" id="IPR041712">
    <property type="entry name" value="DHPS-like_MBL-fold"/>
</dbReference>
<dbReference type="Gene3D" id="3.60.15.10">
    <property type="entry name" value="Ribonuclease Z/Hydroxyacylglutathione hydrolase-like"/>
    <property type="match status" value="1"/>
</dbReference>
<dbReference type="SMART" id="SM00849">
    <property type="entry name" value="Lactamase_B"/>
    <property type="match status" value="1"/>
</dbReference>